<accession>A0ABX5X1Z7</accession>
<dbReference type="InterPro" id="IPR010836">
    <property type="entry name" value="SapC"/>
</dbReference>
<keyword evidence="2" id="KW-1185">Reference proteome</keyword>
<organism evidence="1 2">
    <name type="scientific">Shewanella psychropiezotolerans</name>
    <dbReference type="NCBI Taxonomy" id="2593655"/>
    <lineage>
        <taxon>Bacteria</taxon>
        <taxon>Pseudomonadati</taxon>
        <taxon>Pseudomonadota</taxon>
        <taxon>Gammaproteobacteria</taxon>
        <taxon>Alteromonadales</taxon>
        <taxon>Shewanellaceae</taxon>
        <taxon>Shewanella</taxon>
    </lineage>
</organism>
<sequence length="233" mass="26333">MPNEITLLEPNKHSDVKVSKPNYSQVANQHILPITLHEFSRAATEYPIVFVKNSETGQFQPVVMLGLQPEQNLSVVNGEWIGSYIPNIVKDYPFAVVLNAEQPEKIWIGIKEQSAQVGTEVGEPLFNAGEETPFFTKRREEIVQHFEQEQATQAILQLIAEKGLFRQQSLTVNIKGDQRNINGLYMIDEAKLNDLNDDDFLDLKKRGLLGPIYGHLTSLHQVNRLARTEVSKG</sequence>
<evidence type="ECO:0000313" key="1">
    <source>
        <dbReference type="EMBL" id="QDO85319.1"/>
    </source>
</evidence>
<dbReference type="Proteomes" id="UP000315947">
    <property type="component" value="Chromosome"/>
</dbReference>
<proteinExistence type="predicted"/>
<dbReference type="RefSeq" id="WP_144047664.1">
    <property type="nucleotide sequence ID" value="NZ_CP041614.1"/>
</dbReference>
<evidence type="ECO:0000313" key="2">
    <source>
        <dbReference type="Proteomes" id="UP000315947"/>
    </source>
</evidence>
<dbReference type="Pfam" id="PF07277">
    <property type="entry name" value="SapC"/>
    <property type="match status" value="1"/>
</dbReference>
<gene>
    <name evidence="1" type="ORF">FM037_21325</name>
</gene>
<dbReference type="EMBL" id="CP041614">
    <property type="protein sequence ID" value="QDO85319.1"/>
    <property type="molecule type" value="Genomic_DNA"/>
</dbReference>
<protein>
    <submittedName>
        <fullName evidence="1">SapC family protein</fullName>
    </submittedName>
</protein>
<name>A0ABX5X1Z7_9GAMM</name>
<reference evidence="1 2" key="1">
    <citation type="submission" date="2019-07" db="EMBL/GenBank/DDBJ databases">
        <title>Shewanella sp. YLB-06 whole genomic sequence.</title>
        <authorList>
            <person name="Yu L."/>
        </authorList>
    </citation>
    <scope>NUCLEOTIDE SEQUENCE [LARGE SCALE GENOMIC DNA]</scope>
    <source>
        <strain evidence="1 2">YLB-06</strain>
    </source>
</reference>